<dbReference type="Gene3D" id="2.60.120.10">
    <property type="entry name" value="Jelly Rolls"/>
    <property type="match status" value="1"/>
</dbReference>
<sequence length="166" mass="18780">MNYTACYFVNKLGLQAHPEGGYFAETYRSVEQISSRALPSRFIGDRNISTAIYFLLEGHQFSAFHRIKSDELWHFYYGIPLMVYIIHPDGQLETLKIGNDPEESCLFQGTVKAGCWFASKPINESGFSLVGCTVAPGFDFNDFELANEELIQRFPQHGNLIAGLIR</sequence>
<dbReference type="InterPro" id="IPR014710">
    <property type="entry name" value="RmlC-like_jellyroll"/>
</dbReference>
<evidence type="ECO:0000259" key="1">
    <source>
        <dbReference type="Pfam" id="PF06172"/>
    </source>
</evidence>
<dbReference type="SUPFAM" id="SSF51182">
    <property type="entry name" value="RmlC-like cupins"/>
    <property type="match status" value="1"/>
</dbReference>
<dbReference type="Proteomes" id="UP001597387">
    <property type="component" value="Unassembled WGS sequence"/>
</dbReference>
<feature type="domain" description="DUF985" evidence="1">
    <location>
        <begin position="7"/>
        <end position="146"/>
    </location>
</feature>
<dbReference type="PANTHER" id="PTHR33387">
    <property type="entry name" value="RMLC-LIKE JELLY ROLL FOLD PROTEIN"/>
    <property type="match status" value="1"/>
</dbReference>
<evidence type="ECO:0000313" key="2">
    <source>
        <dbReference type="EMBL" id="MFD2161840.1"/>
    </source>
</evidence>
<comment type="caution">
    <text evidence="2">The sequence shown here is derived from an EMBL/GenBank/DDBJ whole genome shotgun (WGS) entry which is preliminary data.</text>
</comment>
<keyword evidence="3" id="KW-1185">Reference proteome</keyword>
<dbReference type="InterPro" id="IPR011051">
    <property type="entry name" value="RmlC_Cupin_sf"/>
</dbReference>
<dbReference type="RefSeq" id="WP_255898458.1">
    <property type="nucleotide sequence ID" value="NZ_JAFMZO010000001.1"/>
</dbReference>
<proteinExistence type="predicted"/>
<dbReference type="EMBL" id="JBHUHZ010000001">
    <property type="protein sequence ID" value="MFD2161840.1"/>
    <property type="molecule type" value="Genomic_DNA"/>
</dbReference>
<name>A0ABW4ZIY8_9SPHI</name>
<evidence type="ECO:0000313" key="3">
    <source>
        <dbReference type="Proteomes" id="UP001597387"/>
    </source>
</evidence>
<protein>
    <submittedName>
        <fullName evidence="2">Cupin domain-containing protein</fullName>
    </submittedName>
</protein>
<dbReference type="InterPro" id="IPR039935">
    <property type="entry name" value="YML079W-like"/>
</dbReference>
<dbReference type="Pfam" id="PF06172">
    <property type="entry name" value="Cupin_5"/>
    <property type="match status" value="1"/>
</dbReference>
<dbReference type="CDD" id="cd06121">
    <property type="entry name" value="cupin_YML079wp"/>
    <property type="match status" value="1"/>
</dbReference>
<reference evidence="3" key="1">
    <citation type="journal article" date="2019" name="Int. J. Syst. Evol. Microbiol.">
        <title>The Global Catalogue of Microorganisms (GCM) 10K type strain sequencing project: providing services to taxonomists for standard genome sequencing and annotation.</title>
        <authorList>
            <consortium name="The Broad Institute Genomics Platform"/>
            <consortium name="The Broad Institute Genome Sequencing Center for Infectious Disease"/>
            <person name="Wu L."/>
            <person name="Ma J."/>
        </authorList>
    </citation>
    <scope>NUCLEOTIDE SEQUENCE [LARGE SCALE GENOMIC DNA]</scope>
    <source>
        <strain evidence="3">KCTC 42217</strain>
    </source>
</reference>
<dbReference type="InterPro" id="IPR009327">
    <property type="entry name" value="Cupin_DUF985"/>
</dbReference>
<dbReference type="PANTHER" id="PTHR33387:SF3">
    <property type="entry name" value="DUF985 DOMAIN-CONTAINING PROTEIN"/>
    <property type="match status" value="1"/>
</dbReference>
<organism evidence="2 3">
    <name type="scientific">Paradesertivirga mongoliensis</name>
    <dbReference type="NCBI Taxonomy" id="2100740"/>
    <lineage>
        <taxon>Bacteria</taxon>
        <taxon>Pseudomonadati</taxon>
        <taxon>Bacteroidota</taxon>
        <taxon>Sphingobacteriia</taxon>
        <taxon>Sphingobacteriales</taxon>
        <taxon>Sphingobacteriaceae</taxon>
        <taxon>Paradesertivirga</taxon>
    </lineage>
</organism>
<accession>A0ABW4ZIY8</accession>
<gene>
    <name evidence="2" type="ORF">ACFSJU_05505</name>
</gene>